<evidence type="ECO:0000313" key="1">
    <source>
        <dbReference type="EMBL" id="BAQ25310.1"/>
    </source>
</evidence>
<accession>A0A1L7LME7</accession>
<gene>
    <name evidence="1" type="primary">orf1636</name>
    <name evidence="1" type="ORF">SRT_20490</name>
</gene>
<dbReference type="Proteomes" id="UP000217758">
    <property type="component" value="Chromosome"/>
</dbReference>
<evidence type="ECO:0000313" key="2">
    <source>
        <dbReference type="Proteomes" id="UP000217758"/>
    </source>
</evidence>
<proteinExistence type="predicted"/>
<keyword evidence="2" id="KW-1185">Reference proteome</keyword>
<dbReference type="KEGG" id="strg:SRT_20490"/>
<dbReference type="AlphaFoldDB" id="A0A1L7LME7"/>
<reference evidence="1 2" key="1">
    <citation type="journal article" date="2016" name="Microbiol. Immunol.">
        <title>Complete genome sequence of Streptococcus troglodytae TKU31 isolated from the oral cavity of a chimpanzee (Pan troglodytes).</title>
        <authorList>
            <person name="Okamoto M."/>
            <person name="Naito M."/>
            <person name="Miyanohara M."/>
            <person name="Imai S."/>
            <person name="Nomura Y."/>
            <person name="Saito W."/>
            <person name="Momoi Y."/>
            <person name="Takada K."/>
            <person name="Miyabe-Nishiwaki T."/>
            <person name="Tomonaga M."/>
            <person name="Hanada N."/>
        </authorList>
    </citation>
    <scope>NUCLEOTIDE SEQUENCE [LARGE SCALE GENOMIC DNA]</scope>
    <source>
        <strain evidence="2">TKU 31</strain>
    </source>
</reference>
<name>A0A1L7LME7_9STRE</name>
<sequence>MKCHFNLKEGPLVYVKRNHFYKNDNYRVLGIEKNVYLWENIANDFSKGAGNAR</sequence>
<organism evidence="1 2">
    <name type="scientific">Streptococcus troglodytae</name>
    <dbReference type="NCBI Taxonomy" id="1111760"/>
    <lineage>
        <taxon>Bacteria</taxon>
        <taxon>Bacillati</taxon>
        <taxon>Bacillota</taxon>
        <taxon>Bacilli</taxon>
        <taxon>Lactobacillales</taxon>
        <taxon>Streptococcaceae</taxon>
        <taxon>Streptococcus</taxon>
    </lineage>
</organism>
<protein>
    <submittedName>
        <fullName evidence="1">Uncharacterized protein</fullName>
    </submittedName>
</protein>
<dbReference type="EMBL" id="AP014612">
    <property type="protein sequence ID" value="BAQ25310.1"/>
    <property type="molecule type" value="Genomic_DNA"/>
</dbReference>